<dbReference type="EMBL" id="JADBJN010000003">
    <property type="protein sequence ID" value="KAG5671448.1"/>
    <property type="molecule type" value="Genomic_DNA"/>
</dbReference>
<dbReference type="InterPro" id="IPR028939">
    <property type="entry name" value="P5C_Rdtase_cat_N"/>
</dbReference>
<dbReference type="Gene3D" id="1.10.3730.10">
    <property type="entry name" value="ProC C-terminal domain-like"/>
    <property type="match status" value="1"/>
</dbReference>
<dbReference type="GO" id="GO:0004735">
    <property type="term" value="F:pyrroline-5-carboxylate reductase activity"/>
    <property type="evidence" value="ECO:0007669"/>
    <property type="project" value="UniProtKB-EC"/>
</dbReference>
<organism evidence="10 11">
    <name type="scientific">Polypedilum vanderplanki</name>
    <name type="common">Sleeping chironomid midge</name>
    <dbReference type="NCBI Taxonomy" id="319348"/>
    <lineage>
        <taxon>Eukaryota</taxon>
        <taxon>Metazoa</taxon>
        <taxon>Ecdysozoa</taxon>
        <taxon>Arthropoda</taxon>
        <taxon>Hexapoda</taxon>
        <taxon>Insecta</taxon>
        <taxon>Pterygota</taxon>
        <taxon>Neoptera</taxon>
        <taxon>Endopterygota</taxon>
        <taxon>Diptera</taxon>
        <taxon>Nematocera</taxon>
        <taxon>Chironomoidea</taxon>
        <taxon>Chironomidae</taxon>
        <taxon>Chironominae</taxon>
        <taxon>Polypedilum</taxon>
        <taxon>Polypedilum</taxon>
    </lineage>
</organism>
<evidence type="ECO:0000256" key="1">
    <source>
        <dbReference type="ARBA" id="ARBA00005205"/>
    </source>
</evidence>
<keyword evidence="4" id="KW-0641">Proline biosynthesis</keyword>
<dbReference type="Proteomes" id="UP001107558">
    <property type="component" value="Chromosome 3"/>
</dbReference>
<evidence type="ECO:0000256" key="4">
    <source>
        <dbReference type="ARBA" id="ARBA00022650"/>
    </source>
</evidence>
<feature type="domain" description="Pyrroline-5-carboxylate reductase dimerisation" evidence="9">
    <location>
        <begin position="185"/>
        <end position="289"/>
    </location>
</feature>
<dbReference type="InterPro" id="IPR000304">
    <property type="entry name" value="Pyrroline-COOH_reductase"/>
</dbReference>
<evidence type="ECO:0000256" key="5">
    <source>
        <dbReference type="ARBA" id="ARBA00022857"/>
    </source>
</evidence>
<feature type="binding site" evidence="7">
    <location>
        <begin position="20"/>
        <end position="25"/>
    </location>
    <ligand>
        <name>NADP(+)</name>
        <dbReference type="ChEBI" id="CHEBI:58349"/>
    </ligand>
</feature>
<dbReference type="InterPro" id="IPR036291">
    <property type="entry name" value="NAD(P)-bd_dom_sf"/>
</dbReference>
<keyword evidence="11" id="KW-1185">Reference proteome</keyword>
<keyword evidence="6" id="KW-0560">Oxidoreductase</keyword>
<dbReference type="Pfam" id="PF03807">
    <property type="entry name" value="F420_oxidored"/>
    <property type="match status" value="1"/>
</dbReference>
<dbReference type="SUPFAM" id="SSF51735">
    <property type="entry name" value="NAD(P)-binding Rossmann-fold domains"/>
    <property type="match status" value="1"/>
</dbReference>
<evidence type="ECO:0000313" key="10">
    <source>
        <dbReference type="EMBL" id="KAG5671448.1"/>
    </source>
</evidence>
<dbReference type="EC" id="1.5.1.2" evidence="3"/>
<comment type="similarity">
    <text evidence="2">Belongs to the pyrroline-5-carboxylate reductase family.</text>
</comment>
<comment type="pathway">
    <text evidence="1">Amino-acid biosynthesis; L-proline biosynthesis; L-proline from L-glutamate 5-semialdehyde: step 1/1.</text>
</comment>
<evidence type="ECO:0000256" key="2">
    <source>
        <dbReference type="ARBA" id="ARBA00005525"/>
    </source>
</evidence>
<dbReference type="AlphaFoldDB" id="A0A9J6BP07"/>
<evidence type="ECO:0000259" key="8">
    <source>
        <dbReference type="Pfam" id="PF03807"/>
    </source>
</evidence>
<keyword evidence="5 7" id="KW-0521">NADP</keyword>
<sequence>MEDIIKYKNSFSTEAKLGFIGCGNMAFSIVKGLLQSKLFEANEIIVSGTRDESFERLKSLGKINTTKNNNEVVRAAAIIFLCVKPAHLDAVAISLKKNFLNPDEIDLSNLNKTLVSILAGTSLNTLREAIPNFGSYIRVMPNTPLQVGAGCSAITIFNASLDLLNSYNAVKAIFCSLGLVDVLDESKFHAITALSGSGPAYVYIIIDALSDAGVKQGLPRDIATRFAAQTLLGASKTVLESSFHVGQLKDQVTSSGGTTIHAIHELEKGGIRNTLFNAIEAATKRSKEMSEN</sequence>
<dbReference type="PANTHER" id="PTHR11645:SF69">
    <property type="entry name" value="PYRROLINE-5-CARBOXYLATE REDUCTASE"/>
    <property type="match status" value="1"/>
</dbReference>
<comment type="caution">
    <text evidence="10">The sequence shown here is derived from an EMBL/GenBank/DDBJ whole genome shotgun (WGS) entry which is preliminary data.</text>
</comment>
<dbReference type="Gene3D" id="3.40.50.720">
    <property type="entry name" value="NAD(P)-binding Rossmann-like Domain"/>
    <property type="match status" value="1"/>
</dbReference>
<reference evidence="10" key="1">
    <citation type="submission" date="2021-03" db="EMBL/GenBank/DDBJ databases">
        <title>Chromosome level genome of the anhydrobiotic midge Polypedilum vanderplanki.</title>
        <authorList>
            <person name="Yoshida Y."/>
            <person name="Kikawada T."/>
            <person name="Gusev O."/>
        </authorList>
    </citation>
    <scope>NUCLEOTIDE SEQUENCE</scope>
    <source>
        <strain evidence="10">NIAS01</strain>
        <tissue evidence="10">Whole body or cell culture</tissue>
    </source>
</reference>
<dbReference type="OrthoDB" id="10263291at2759"/>
<dbReference type="SUPFAM" id="SSF48179">
    <property type="entry name" value="6-phosphogluconate dehydrogenase C-terminal domain-like"/>
    <property type="match status" value="1"/>
</dbReference>
<evidence type="ECO:0000256" key="6">
    <source>
        <dbReference type="ARBA" id="ARBA00023002"/>
    </source>
</evidence>
<evidence type="ECO:0000313" key="11">
    <source>
        <dbReference type="Proteomes" id="UP001107558"/>
    </source>
</evidence>
<name>A0A9J6BP07_POLVA</name>
<dbReference type="HAMAP" id="MF_01925">
    <property type="entry name" value="P5C_reductase"/>
    <property type="match status" value="1"/>
</dbReference>
<dbReference type="PANTHER" id="PTHR11645">
    <property type="entry name" value="PYRROLINE-5-CARBOXYLATE REDUCTASE"/>
    <property type="match status" value="1"/>
</dbReference>
<evidence type="ECO:0000256" key="7">
    <source>
        <dbReference type="PIRSR" id="PIRSR000193-1"/>
    </source>
</evidence>
<evidence type="ECO:0000256" key="3">
    <source>
        <dbReference type="ARBA" id="ARBA00012855"/>
    </source>
</evidence>
<dbReference type="InterPro" id="IPR008927">
    <property type="entry name" value="6-PGluconate_DH-like_C_sf"/>
</dbReference>
<accession>A0A9J6BP07</accession>
<gene>
    <name evidence="10" type="ORF">PVAND_001644</name>
</gene>
<evidence type="ECO:0000259" key="9">
    <source>
        <dbReference type="Pfam" id="PF14748"/>
    </source>
</evidence>
<feature type="binding site" evidence="7">
    <location>
        <position position="69"/>
    </location>
    <ligand>
        <name>NADPH</name>
        <dbReference type="ChEBI" id="CHEBI:57783"/>
    </ligand>
</feature>
<dbReference type="NCBIfam" id="TIGR00112">
    <property type="entry name" value="proC"/>
    <property type="match status" value="1"/>
</dbReference>
<dbReference type="InterPro" id="IPR029036">
    <property type="entry name" value="P5CR_dimer"/>
</dbReference>
<feature type="domain" description="Pyrroline-5-carboxylate reductase catalytic N-terminal" evidence="8">
    <location>
        <begin position="16"/>
        <end position="97"/>
    </location>
</feature>
<protein>
    <recommendedName>
        <fullName evidence="3">pyrroline-5-carboxylate reductase</fullName>
        <ecNumber evidence="3">1.5.1.2</ecNumber>
    </recommendedName>
</protein>
<dbReference type="PIRSF" id="PIRSF000193">
    <property type="entry name" value="Pyrrol-5-carb_rd"/>
    <property type="match status" value="1"/>
</dbReference>
<keyword evidence="4" id="KW-0028">Amino-acid biosynthesis</keyword>
<dbReference type="GO" id="GO:0055129">
    <property type="term" value="P:L-proline biosynthetic process"/>
    <property type="evidence" value="ECO:0007669"/>
    <property type="project" value="TreeGrafter"/>
</dbReference>
<dbReference type="Pfam" id="PF14748">
    <property type="entry name" value="P5CR_dimer"/>
    <property type="match status" value="1"/>
</dbReference>
<dbReference type="FunFam" id="1.10.3730.10:FF:000001">
    <property type="entry name" value="Pyrroline-5-carboxylate reductase"/>
    <property type="match status" value="1"/>
</dbReference>
<proteinExistence type="inferred from homology"/>